<protein>
    <submittedName>
        <fullName evidence="1">Uncharacterized protein</fullName>
    </submittedName>
</protein>
<organism evidence="1">
    <name type="scientific">Zea mays</name>
    <name type="common">Maize</name>
    <dbReference type="NCBI Taxonomy" id="4577"/>
    <lineage>
        <taxon>Eukaryota</taxon>
        <taxon>Viridiplantae</taxon>
        <taxon>Streptophyta</taxon>
        <taxon>Embryophyta</taxon>
        <taxon>Tracheophyta</taxon>
        <taxon>Spermatophyta</taxon>
        <taxon>Magnoliopsida</taxon>
        <taxon>Liliopsida</taxon>
        <taxon>Poales</taxon>
        <taxon>Poaceae</taxon>
        <taxon>PACMAD clade</taxon>
        <taxon>Panicoideae</taxon>
        <taxon>Andropogonodae</taxon>
        <taxon>Andropogoneae</taxon>
        <taxon>Tripsacinae</taxon>
        <taxon>Zea</taxon>
    </lineage>
</organism>
<dbReference type="EMBL" id="BT086037">
    <property type="protein sequence ID" value="ACR36390.1"/>
    <property type="molecule type" value="mRNA"/>
</dbReference>
<accession>C4J5E0</accession>
<name>C4J5E0_MAIZE</name>
<reference evidence="1" key="2">
    <citation type="submission" date="2012-06" db="EMBL/GenBank/DDBJ databases">
        <authorList>
            <person name="Yu Y."/>
            <person name="Currie J."/>
            <person name="Lomeli R."/>
            <person name="Angelova A."/>
            <person name="Collura K."/>
            <person name="Wissotski M."/>
            <person name="Campos D."/>
            <person name="Kudrna D."/>
            <person name="Golser W."/>
            <person name="Ashely E."/>
            <person name="Descour A."/>
            <person name="Fernandes J."/>
            <person name="Soderlund C."/>
            <person name="Walbot V."/>
        </authorList>
    </citation>
    <scope>NUCLEOTIDE SEQUENCE</scope>
    <source>
        <strain evidence="1">B73</strain>
    </source>
</reference>
<dbReference type="AlphaFoldDB" id="C4J5E0"/>
<sequence>MTHDEHADAATERFLRVHRLDLRPVDTHGHDLVVNRVHGGDRVHAVGTGAGGAPEAAGLLVEAVDELRRLVQDVVVLMHEGVAHHLCRRRSSRCRGCGRGRRLRRHLGRSRG</sequence>
<proteinExistence type="evidence at transcript level"/>
<evidence type="ECO:0000313" key="1">
    <source>
        <dbReference type="EMBL" id="ACR36390.1"/>
    </source>
</evidence>
<reference evidence="1" key="1">
    <citation type="journal article" date="2009" name="PLoS Genet.">
        <title>Sequencing, mapping, and analysis of 27,455 maize full-length cDNAs.</title>
        <authorList>
            <person name="Soderlund C."/>
            <person name="Descour A."/>
            <person name="Kudrna D."/>
            <person name="Bomhoff M."/>
            <person name="Boyd L."/>
            <person name="Currie J."/>
            <person name="Angelova A."/>
            <person name="Collura K."/>
            <person name="Wissotski M."/>
            <person name="Ashley E."/>
            <person name="Morrow D."/>
            <person name="Fernandes J."/>
            <person name="Walbot V."/>
            <person name="Yu Y."/>
        </authorList>
    </citation>
    <scope>NUCLEOTIDE SEQUENCE</scope>
    <source>
        <strain evidence="1">B73</strain>
    </source>
</reference>